<keyword evidence="1" id="KW-0812">Transmembrane</keyword>
<gene>
    <name evidence="2" type="ORF">SAMN02983003_0611</name>
</gene>
<feature type="transmembrane region" description="Helical" evidence="1">
    <location>
        <begin position="21"/>
        <end position="40"/>
    </location>
</feature>
<dbReference type="STRING" id="665118.SAMN02983003_0611"/>
<evidence type="ECO:0000313" key="2">
    <source>
        <dbReference type="EMBL" id="SFZ81643.1"/>
    </source>
</evidence>
<accession>A0A1K2HTU0</accession>
<keyword evidence="1" id="KW-1133">Transmembrane helix</keyword>
<dbReference type="EMBL" id="FPKU01000001">
    <property type="protein sequence ID" value="SFZ81643.1"/>
    <property type="molecule type" value="Genomic_DNA"/>
</dbReference>
<organism evidence="2 3">
    <name type="scientific">Devosia enhydra</name>
    <dbReference type="NCBI Taxonomy" id="665118"/>
    <lineage>
        <taxon>Bacteria</taxon>
        <taxon>Pseudomonadati</taxon>
        <taxon>Pseudomonadota</taxon>
        <taxon>Alphaproteobacteria</taxon>
        <taxon>Hyphomicrobiales</taxon>
        <taxon>Devosiaceae</taxon>
        <taxon>Devosia</taxon>
    </lineage>
</organism>
<name>A0A1K2HTU0_9HYPH</name>
<dbReference type="RefSeq" id="WP_072338909.1">
    <property type="nucleotide sequence ID" value="NZ_FPKU01000001.1"/>
</dbReference>
<keyword evidence="1" id="KW-0472">Membrane</keyword>
<protein>
    <submittedName>
        <fullName evidence="2">Uncharacterized protein</fullName>
    </submittedName>
</protein>
<dbReference type="Proteomes" id="UP000183447">
    <property type="component" value="Unassembled WGS sequence"/>
</dbReference>
<reference evidence="2 3" key="1">
    <citation type="submission" date="2016-11" db="EMBL/GenBank/DDBJ databases">
        <authorList>
            <person name="Jaros S."/>
            <person name="Januszkiewicz K."/>
            <person name="Wedrychowicz H."/>
        </authorList>
    </citation>
    <scope>NUCLEOTIDE SEQUENCE [LARGE SCALE GENOMIC DNA]</scope>
    <source>
        <strain evidence="2 3">ATCC 23634</strain>
    </source>
</reference>
<proteinExistence type="predicted"/>
<evidence type="ECO:0000313" key="3">
    <source>
        <dbReference type="Proteomes" id="UP000183447"/>
    </source>
</evidence>
<dbReference type="AlphaFoldDB" id="A0A1K2HTU0"/>
<feature type="transmembrane region" description="Helical" evidence="1">
    <location>
        <begin position="46"/>
        <end position="63"/>
    </location>
</feature>
<keyword evidence="3" id="KW-1185">Reference proteome</keyword>
<sequence>MTKRLLAVVRFLNLLEPGKRILSITKTAMWLCVIGLGVALFTSRPVDLPTLLAFFTTASLYAWRRFVQWKTGTILGDPTEPSLPPDQPAG</sequence>
<evidence type="ECO:0000256" key="1">
    <source>
        <dbReference type="SAM" id="Phobius"/>
    </source>
</evidence>